<organism evidence="2">
    <name type="scientific">uncultured Eubacteriales bacterium</name>
    <dbReference type="NCBI Taxonomy" id="172733"/>
    <lineage>
        <taxon>Bacteria</taxon>
        <taxon>Bacillati</taxon>
        <taxon>Bacillota</taxon>
        <taxon>Clostridia</taxon>
        <taxon>Eubacteriales</taxon>
        <taxon>environmental samples</taxon>
    </lineage>
</organism>
<dbReference type="EMBL" id="FLUN01000001">
    <property type="protein sequence ID" value="SBW10736.1"/>
    <property type="molecule type" value="Genomic_DNA"/>
</dbReference>
<protein>
    <submittedName>
        <fullName evidence="2">Uncharacterized protein</fullName>
    </submittedName>
</protein>
<keyword evidence="1" id="KW-1133">Transmembrane helix</keyword>
<accession>A0A212KG76</accession>
<evidence type="ECO:0000313" key="2">
    <source>
        <dbReference type="EMBL" id="SBW10736.1"/>
    </source>
</evidence>
<keyword evidence="1" id="KW-0812">Transmembrane</keyword>
<dbReference type="AlphaFoldDB" id="A0A212KG76"/>
<sequence length="68" mass="7778">MKIQNGKRGECAQQWRPSVMRCLYILLILIPTAGTRALNMLLGPCYPTFGFWVQTEKLAFRFCRPATA</sequence>
<proteinExistence type="predicted"/>
<name>A0A212KG76_9FIRM</name>
<evidence type="ECO:0000256" key="1">
    <source>
        <dbReference type="SAM" id="Phobius"/>
    </source>
</evidence>
<reference evidence="2" key="1">
    <citation type="submission" date="2016-04" db="EMBL/GenBank/DDBJ databases">
        <authorList>
            <person name="Evans L.H."/>
            <person name="Alamgir A."/>
            <person name="Owens N."/>
            <person name="Weber N.D."/>
            <person name="Virtaneva K."/>
            <person name="Barbian K."/>
            <person name="Babar A."/>
            <person name="Rosenke K."/>
        </authorList>
    </citation>
    <scope>NUCLEOTIDE SEQUENCE</scope>
    <source>
        <strain evidence="2">86</strain>
    </source>
</reference>
<keyword evidence="1" id="KW-0472">Membrane</keyword>
<gene>
    <name evidence="2" type="ORF">KL86CLO1_13029</name>
</gene>
<feature type="transmembrane region" description="Helical" evidence="1">
    <location>
        <begin position="21"/>
        <end position="42"/>
    </location>
</feature>